<dbReference type="EMBL" id="AP021906">
    <property type="protein sequence ID" value="BBP89653.1"/>
    <property type="molecule type" value="Genomic_DNA"/>
</dbReference>
<dbReference type="Proteomes" id="UP000464658">
    <property type="component" value="Chromosome"/>
</dbReference>
<accession>A0A5S9M942</accession>
<dbReference type="InterPro" id="IPR011990">
    <property type="entry name" value="TPR-like_helical_dom_sf"/>
</dbReference>
<evidence type="ECO:0000313" key="1">
    <source>
        <dbReference type="EMBL" id="BBP89653.1"/>
    </source>
</evidence>
<protein>
    <submittedName>
        <fullName evidence="1">Uncharacterized protein</fullName>
    </submittedName>
</protein>
<dbReference type="Gene3D" id="1.25.40.10">
    <property type="entry name" value="Tetratricopeptide repeat domain"/>
    <property type="match status" value="1"/>
</dbReference>
<sequence>MSKVPVAELASLLNDWNMEIKKDHADEAERLFAKAKQAVEEIDDADILIYYSLLEKRHHILMYNLRGQKGNVSTKSIEGHYGKKKEDDLSNRLAYYFDFL</sequence>
<dbReference type="AlphaFoldDB" id="A0A5S9M942"/>
<evidence type="ECO:0000313" key="2">
    <source>
        <dbReference type="Proteomes" id="UP000464658"/>
    </source>
</evidence>
<gene>
    <name evidence="1" type="ORF">BsIDN1_32710</name>
</gene>
<dbReference type="Pfam" id="PF18801">
    <property type="entry name" value="RapH_N"/>
    <property type="match status" value="1"/>
</dbReference>
<organism evidence="1 2">
    <name type="scientific">Bacillus safensis</name>
    <dbReference type="NCBI Taxonomy" id="561879"/>
    <lineage>
        <taxon>Bacteria</taxon>
        <taxon>Bacillati</taxon>
        <taxon>Bacillota</taxon>
        <taxon>Bacilli</taxon>
        <taxon>Bacillales</taxon>
        <taxon>Bacillaceae</taxon>
        <taxon>Bacillus</taxon>
    </lineage>
</organism>
<name>A0A5S9M942_BACIA</name>
<reference evidence="1 2" key="1">
    <citation type="submission" date="2019-12" db="EMBL/GenBank/DDBJ databases">
        <title>Full genome sequence of a Bacillus safensis strain isolated from commercially available natto in Indonesia.</title>
        <authorList>
            <person name="Yoshida M."/>
            <person name="Uomi M."/>
            <person name="Waturangi D."/>
            <person name="Ekaputri J.J."/>
            <person name="Setiamarga D.H.E."/>
        </authorList>
    </citation>
    <scope>NUCLEOTIDE SEQUENCE [LARGE SCALE GENOMIC DNA]</scope>
    <source>
        <strain evidence="1 2">IDN1</strain>
    </source>
</reference>
<proteinExistence type="predicted"/>